<evidence type="ECO:0000256" key="1">
    <source>
        <dbReference type="SAM" id="MobiDB-lite"/>
    </source>
</evidence>
<dbReference type="Proteomes" id="UP000070501">
    <property type="component" value="Unassembled WGS sequence"/>
</dbReference>
<dbReference type="OrthoDB" id="4776905at2759"/>
<evidence type="ECO:0000313" key="3">
    <source>
        <dbReference type="Proteomes" id="UP000070501"/>
    </source>
</evidence>
<reference evidence="3" key="1">
    <citation type="submission" date="2016-02" db="EMBL/GenBank/DDBJ databases">
        <title>Draft genome sequence of Microdochium bolleyi, a fungal endophyte of beachgrass.</title>
        <authorList>
            <consortium name="DOE Joint Genome Institute"/>
            <person name="David A.S."/>
            <person name="May G."/>
            <person name="Haridas S."/>
            <person name="Lim J."/>
            <person name="Wang M."/>
            <person name="Labutti K."/>
            <person name="Lipzen A."/>
            <person name="Barry K."/>
            <person name="Grigoriev I.V."/>
        </authorList>
    </citation>
    <scope>NUCLEOTIDE SEQUENCE [LARGE SCALE GENOMIC DNA]</scope>
    <source>
        <strain evidence="3">J235TASD1</strain>
    </source>
</reference>
<feature type="compositionally biased region" description="Low complexity" evidence="1">
    <location>
        <begin position="100"/>
        <end position="115"/>
    </location>
</feature>
<proteinExistence type="predicted"/>
<feature type="region of interest" description="Disordered" evidence="1">
    <location>
        <begin position="150"/>
        <end position="216"/>
    </location>
</feature>
<organism evidence="2 3">
    <name type="scientific">Microdochium bolleyi</name>
    <dbReference type="NCBI Taxonomy" id="196109"/>
    <lineage>
        <taxon>Eukaryota</taxon>
        <taxon>Fungi</taxon>
        <taxon>Dikarya</taxon>
        <taxon>Ascomycota</taxon>
        <taxon>Pezizomycotina</taxon>
        <taxon>Sordariomycetes</taxon>
        <taxon>Xylariomycetidae</taxon>
        <taxon>Xylariales</taxon>
        <taxon>Microdochiaceae</taxon>
        <taxon>Microdochium</taxon>
    </lineage>
</organism>
<name>A0A136IP73_9PEZI</name>
<dbReference type="EMBL" id="KQ964266">
    <property type="protein sequence ID" value="KXJ86705.1"/>
    <property type="molecule type" value="Genomic_DNA"/>
</dbReference>
<dbReference type="AlphaFoldDB" id="A0A136IP73"/>
<dbReference type="InParanoid" id="A0A136IP73"/>
<sequence length="230" mass="24652">MCVDIWKRPPCGHNIYQNTFRCEHIGNGGHSGGAGVGAAGLLAAVQSCSSSVYDSENGGGSGSSSVYDEGSCCSTFEDELYHRKPSAAELRRRRLSSLSSYLAGPPSSTSPSATGRVGSSVGSQCRMIKAIRPVQERECPECALEFEGTRRRQQQWYQPRRSATTSNSLRDSGGGSSGLASPITSTDGIPRMWDATRASVQRRVKGPSPQASATRRLEDAFAMIARQQRV</sequence>
<gene>
    <name evidence="2" type="ORF">Micbo1qcDRAFT_168189</name>
</gene>
<feature type="region of interest" description="Disordered" evidence="1">
    <location>
        <begin position="100"/>
        <end position="119"/>
    </location>
</feature>
<keyword evidence="3" id="KW-1185">Reference proteome</keyword>
<protein>
    <submittedName>
        <fullName evidence="2">Uncharacterized protein</fullName>
    </submittedName>
</protein>
<evidence type="ECO:0000313" key="2">
    <source>
        <dbReference type="EMBL" id="KXJ86705.1"/>
    </source>
</evidence>
<accession>A0A136IP73</accession>